<dbReference type="GO" id="GO:0005886">
    <property type="term" value="C:plasma membrane"/>
    <property type="evidence" value="ECO:0007669"/>
    <property type="project" value="UniProtKB-SubCell"/>
</dbReference>
<evidence type="ECO:0000256" key="1">
    <source>
        <dbReference type="ARBA" id="ARBA00004202"/>
    </source>
</evidence>
<keyword evidence="8 12" id="KW-0067">ATP-binding</keyword>
<evidence type="ECO:0000256" key="6">
    <source>
        <dbReference type="ARBA" id="ARBA00022737"/>
    </source>
</evidence>
<evidence type="ECO:0000259" key="11">
    <source>
        <dbReference type="PROSITE" id="PS50893"/>
    </source>
</evidence>
<evidence type="ECO:0000313" key="13">
    <source>
        <dbReference type="Proteomes" id="UP000254329"/>
    </source>
</evidence>
<dbReference type="PANTHER" id="PTHR43790">
    <property type="entry name" value="CARBOHYDRATE TRANSPORT ATP-BINDING PROTEIN MG119-RELATED"/>
    <property type="match status" value="1"/>
</dbReference>
<comment type="subcellular location">
    <subcellularLocation>
        <location evidence="2">Cell inner membrane</location>
    </subcellularLocation>
    <subcellularLocation>
        <location evidence="1">Cell membrane</location>
        <topology evidence="1">Peripheral membrane protein</topology>
    </subcellularLocation>
</comment>
<keyword evidence="3" id="KW-0813">Transport</keyword>
<evidence type="ECO:0000313" key="12">
    <source>
        <dbReference type="EMBL" id="STO60709.1"/>
    </source>
</evidence>
<keyword evidence="5" id="KW-0762">Sugar transport</keyword>
<reference evidence="12 13" key="1">
    <citation type="submission" date="2018-06" db="EMBL/GenBank/DDBJ databases">
        <authorList>
            <consortium name="Pathogen Informatics"/>
            <person name="Doyle S."/>
        </authorList>
    </citation>
    <scope>NUCLEOTIDE SEQUENCE [LARGE SCALE GENOMIC DNA]</scope>
    <source>
        <strain evidence="12 13">NCTC1659</strain>
    </source>
</reference>
<sequence length="514" mass="57383">MAEPLIQMKNICKNFGVVQALKDVNLDIYSHEIHALLGENGAGKSTLMKVLSGLHQPSSGKISVKNQEYDFLDHKVAADLGIGIIYQELSLIDELTVLENLFIGRIPVKKVLGITVVDWQKMRSQASIILLRLGLKINLDEKVGNLSISHKQMIEIAKVLLSDVKIIIMDEPTSSLTNAEIEYLFFIMSQLREDGKAIIYISHKMNEIRQICDRYTVLKDGSSVASGMIEQVSNADIIRLMVGREVESRFISQQSTKSEQIVFEVKNLIGKKTKQVDDVSFSLHKGEILGFAGLVGSGRTELMNCIFAVDKRISGEIYLNGNKITPHSPLDAIKKGMAYITESRRENGFFHNFSIQQNIALSKSLKEGGYKGAIGLFNTSKERELAQQQKELLAIKCASIEQNITQLSGGNQQKVIIAKWISCQPEVLIFDEPTRGIDIGAKTEIYKIMRQLAEQGKAILMVSSELPEIMSVCDRIAVFREGKISQILDNTTDLTEEQIMSWALPDMKEVNYAN</sequence>
<dbReference type="SMART" id="SM00382">
    <property type="entry name" value="AAA"/>
    <property type="match status" value="2"/>
</dbReference>
<dbReference type="FunFam" id="3.40.50.300:FF:000127">
    <property type="entry name" value="Ribose import ATP-binding protein RbsA"/>
    <property type="match status" value="1"/>
</dbReference>
<evidence type="ECO:0000256" key="8">
    <source>
        <dbReference type="ARBA" id="ARBA00022840"/>
    </source>
</evidence>
<dbReference type="NCBIfam" id="NF007253">
    <property type="entry name" value="PRK09700.1"/>
    <property type="match status" value="1"/>
</dbReference>
<dbReference type="Pfam" id="PF00005">
    <property type="entry name" value="ABC_tran"/>
    <property type="match status" value="2"/>
</dbReference>
<dbReference type="InterPro" id="IPR027417">
    <property type="entry name" value="P-loop_NTPase"/>
</dbReference>
<keyword evidence="13" id="KW-1185">Reference proteome</keyword>
<keyword evidence="9" id="KW-1278">Translocase</keyword>
<dbReference type="GO" id="GO:0016887">
    <property type="term" value="F:ATP hydrolysis activity"/>
    <property type="evidence" value="ECO:0007669"/>
    <property type="project" value="InterPro"/>
</dbReference>
<feature type="domain" description="ABC transporter" evidence="11">
    <location>
        <begin position="256"/>
        <end position="506"/>
    </location>
</feature>
<dbReference type="Gene3D" id="3.40.50.300">
    <property type="entry name" value="P-loop containing nucleotide triphosphate hydrolases"/>
    <property type="match status" value="2"/>
</dbReference>
<gene>
    <name evidence="12" type="primary">mglA_3</name>
    <name evidence="12" type="ORF">NCTC1659_02008</name>
</gene>
<dbReference type="AlphaFoldDB" id="A0A1V4B3A3"/>
<dbReference type="FunFam" id="3.40.50.300:FF:000126">
    <property type="entry name" value="Galactose/methyl galactoside import ATP-binding protein MglA"/>
    <property type="match status" value="1"/>
</dbReference>
<dbReference type="CDD" id="cd03216">
    <property type="entry name" value="ABC_Carb_Monos_I"/>
    <property type="match status" value="1"/>
</dbReference>
<dbReference type="RefSeq" id="WP_078217679.1">
    <property type="nucleotide sequence ID" value="NZ_MUXZ01000005.1"/>
</dbReference>
<keyword evidence="10" id="KW-0472">Membrane</keyword>
<dbReference type="PROSITE" id="PS00211">
    <property type="entry name" value="ABC_TRANSPORTER_1"/>
    <property type="match status" value="1"/>
</dbReference>
<accession>A0A1V4B3A3</accession>
<keyword evidence="7" id="KW-0547">Nucleotide-binding</keyword>
<evidence type="ECO:0000256" key="4">
    <source>
        <dbReference type="ARBA" id="ARBA00022475"/>
    </source>
</evidence>
<evidence type="ECO:0000256" key="3">
    <source>
        <dbReference type="ARBA" id="ARBA00022448"/>
    </source>
</evidence>
<dbReference type="InterPro" id="IPR050107">
    <property type="entry name" value="ABC_carbohydrate_import_ATPase"/>
</dbReference>
<evidence type="ECO:0000256" key="9">
    <source>
        <dbReference type="ARBA" id="ARBA00022967"/>
    </source>
</evidence>
<organism evidence="12 13">
    <name type="scientific">Canicola haemoglobinophilus</name>
    <dbReference type="NCBI Taxonomy" id="733"/>
    <lineage>
        <taxon>Bacteria</taxon>
        <taxon>Pseudomonadati</taxon>
        <taxon>Pseudomonadota</taxon>
        <taxon>Gammaproteobacteria</taxon>
        <taxon>Pasteurellales</taxon>
        <taxon>Pasteurellaceae</taxon>
        <taxon>Canicola</taxon>
    </lineage>
</organism>
<protein>
    <submittedName>
        <fullName evidence="12">D-allose transporter ATP-binding protein</fullName>
        <ecNumber evidence="12">3.6.3.17</ecNumber>
    </submittedName>
</protein>
<dbReference type="PROSITE" id="PS50893">
    <property type="entry name" value="ABC_TRANSPORTER_2"/>
    <property type="match status" value="2"/>
</dbReference>
<keyword evidence="12" id="KW-0378">Hydrolase</keyword>
<dbReference type="Proteomes" id="UP000254329">
    <property type="component" value="Unassembled WGS sequence"/>
</dbReference>
<keyword evidence="6" id="KW-0677">Repeat</keyword>
<dbReference type="InterPro" id="IPR003593">
    <property type="entry name" value="AAA+_ATPase"/>
</dbReference>
<proteinExistence type="predicted"/>
<dbReference type="STRING" id="733.B0186_01835"/>
<evidence type="ECO:0000256" key="5">
    <source>
        <dbReference type="ARBA" id="ARBA00022597"/>
    </source>
</evidence>
<dbReference type="InterPro" id="IPR003439">
    <property type="entry name" value="ABC_transporter-like_ATP-bd"/>
</dbReference>
<dbReference type="GO" id="GO:0005524">
    <property type="term" value="F:ATP binding"/>
    <property type="evidence" value="ECO:0007669"/>
    <property type="project" value="UniProtKB-KW"/>
</dbReference>
<feature type="domain" description="ABC transporter" evidence="11">
    <location>
        <begin position="6"/>
        <end position="245"/>
    </location>
</feature>
<dbReference type="EMBL" id="UGHF01000001">
    <property type="protein sequence ID" value="STO60709.1"/>
    <property type="molecule type" value="Genomic_DNA"/>
</dbReference>
<keyword evidence="4" id="KW-1003">Cell membrane</keyword>
<dbReference type="CDD" id="cd03215">
    <property type="entry name" value="ABC_Carb_Monos_II"/>
    <property type="match status" value="1"/>
</dbReference>
<evidence type="ECO:0000256" key="2">
    <source>
        <dbReference type="ARBA" id="ARBA00004533"/>
    </source>
</evidence>
<evidence type="ECO:0000256" key="7">
    <source>
        <dbReference type="ARBA" id="ARBA00022741"/>
    </source>
</evidence>
<dbReference type="EC" id="3.6.3.17" evidence="12"/>
<dbReference type="GO" id="GO:0015749">
    <property type="term" value="P:monosaccharide transmembrane transport"/>
    <property type="evidence" value="ECO:0007669"/>
    <property type="project" value="UniProtKB-ARBA"/>
</dbReference>
<name>A0A1V4B3A3_9PAST</name>
<evidence type="ECO:0000256" key="10">
    <source>
        <dbReference type="ARBA" id="ARBA00023136"/>
    </source>
</evidence>
<dbReference type="SUPFAM" id="SSF52540">
    <property type="entry name" value="P-loop containing nucleoside triphosphate hydrolases"/>
    <property type="match status" value="2"/>
</dbReference>
<dbReference type="PANTHER" id="PTHR43790:SF3">
    <property type="entry name" value="D-ALLOSE IMPORT ATP-BINDING PROTEIN ALSA-RELATED"/>
    <property type="match status" value="1"/>
</dbReference>
<dbReference type="InterPro" id="IPR017871">
    <property type="entry name" value="ABC_transporter-like_CS"/>
</dbReference>